<feature type="compositionally biased region" description="Polar residues" evidence="1">
    <location>
        <begin position="81"/>
        <end position="93"/>
    </location>
</feature>
<reference evidence="4" key="1">
    <citation type="journal article" date="2021" name="Microbiol. Resour. Announc.">
        <title>LGAAP: Leishmaniinae Genome Assembly and Annotation Pipeline.</title>
        <authorList>
            <person name="Almutairi H."/>
            <person name="Urbaniak M.D."/>
            <person name="Bates M.D."/>
            <person name="Jariyapan N."/>
            <person name="Kwakye-Nuako G."/>
            <person name="Thomaz-Soccol V."/>
            <person name="Al-Salem W.S."/>
            <person name="Dillon R.J."/>
            <person name="Bates P.A."/>
            <person name="Gatherer D."/>
        </authorList>
    </citation>
    <scope>NUCLEOTIDE SEQUENCE [LARGE SCALE GENOMIC DNA]</scope>
</reference>
<dbReference type="GeneID" id="92360985"/>
<dbReference type="KEGG" id="loi:92360985"/>
<accession>A0A836KJ31</accession>
<dbReference type="SUPFAM" id="SSF50729">
    <property type="entry name" value="PH domain-like"/>
    <property type="match status" value="1"/>
</dbReference>
<proteinExistence type="predicted"/>
<feature type="domain" description="Pleckstrin homology" evidence="2">
    <location>
        <begin position="431"/>
        <end position="536"/>
    </location>
</feature>
<dbReference type="InterPro" id="IPR024774">
    <property type="entry name" value="PH_dom-Mcp5-type"/>
</dbReference>
<protein>
    <recommendedName>
        <fullName evidence="2">Pleckstrin homology domain-containing protein</fullName>
    </recommendedName>
</protein>
<name>A0A836KJ31_9TRYP</name>
<dbReference type="Proteomes" id="UP000674143">
    <property type="component" value="Unassembled WGS sequence"/>
</dbReference>
<feature type="compositionally biased region" description="Low complexity" evidence="1">
    <location>
        <begin position="95"/>
        <end position="108"/>
    </location>
</feature>
<dbReference type="EMBL" id="JAFHLR010000026">
    <property type="protein sequence ID" value="KAG5476121.1"/>
    <property type="molecule type" value="Genomic_DNA"/>
</dbReference>
<gene>
    <name evidence="3" type="ORF">LSCM4_05077</name>
</gene>
<dbReference type="SMR" id="A0A836KJ31"/>
<reference evidence="4" key="2">
    <citation type="journal article" date="2021" name="Sci. Data">
        <title>Chromosome-scale genome sequencing, assembly and annotation of six genomes from subfamily Leishmaniinae.</title>
        <authorList>
            <person name="Almutairi H."/>
            <person name="Urbaniak M.D."/>
            <person name="Bates M.D."/>
            <person name="Jariyapan N."/>
            <person name="Kwakye-Nuako G."/>
            <person name="Thomaz Soccol V."/>
            <person name="Al-Salem W.S."/>
            <person name="Dillon R.J."/>
            <person name="Bates P.A."/>
            <person name="Gatherer D."/>
        </authorList>
    </citation>
    <scope>NUCLEOTIDE SEQUENCE [LARGE SCALE GENOMIC DNA]</scope>
</reference>
<dbReference type="GO" id="GO:0005938">
    <property type="term" value="C:cell cortex"/>
    <property type="evidence" value="ECO:0007669"/>
    <property type="project" value="InterPro"/>
</dbReference>
<feature type="region of interest" description="Disordered" evidence="1">
    <location>
        <begin position="1"/>
        <end position="219"/>
    </location>
</feature>
<evidence type="ECO:0000259" key="2">
    <source>
        <dbReference type="Pfam" id="PF12814"/>
    </source>
</evidence>
<feature type="compositionally biased region" description="Polar residues" evidence="1">
    <location>
        <begin position="257"/>
        <end position="275"/>
    </location>
</feature>
<feature type="region of interest" description="Disordered" evidence="1">
    <location>
        <begin position="253"/>
        <end position="275"/>
    </location>
</feature>
<dbReference type="GO" id="GO:0032065">
    <property type="term" value="P:maintenance of protein location in cell cortex"/>
    <property type="evidence" value="ECO:0007669"/>
    <property type="project" value="InterPro"/>
</dbReference>
<comment type="caution">
    <text evidence="3">The sequence shown here is derived from an EMBL/GenBank/DDBJ whole genome shotgun (WGS) entry which is preliminary data.</text>
</comment>
<organism evidence="3 4">
    <name type="scientific">Leishmania orientalis</name>
    <dbReference type="NCBI Taxonomy" id="2249476"/>
    <lineage>
        <taxon>Eukaryota</taxon>
        <taxon>Discoba</taxon>
        <taxon>Euglenozoa</taxon>
        <taxon>Kinetoplastea</taxon>
        <taxon>Metakinetoplastina</taxon>
        <taxon>Trypanosomatida</taxon>
        <taxon>Trypanosomatidae</taxon>
        <taxon>Leishmaniinae</taxon>
        <taxon>Leishmania</taxon>
    </lineage>
</organism>
<dbReference type="GO" id="GO:0005543">
    <property type="term" value="F:phospholipid binding"/>
    <property type="evidence" value="ECO:0007669"/>
    <property type="project" value="InterPro"/>
</dbReference>
<sequence>MIQSVRHRYVDSGSPSYVKPLTFDAYDYDPREAGGAEQPQPSQQPLRRRGAPLQAPPRLLSARSTNLTSRPIRVQRPCENASFTKTPSSSVLQRSIHASSSSGTAASSPPYDDLSGQQNRTQRPAPASVPSESDSASVVSLVKNQQIEREHRRNQHRQHSPLPYKEHSPAARMTPTPLAPLSGEGSARAAQPPQALRRMHGHRQRAPTSRVPGSSVLTGPGPTIISTSYPATGPLQTPSPIRNLGGGTECGDHAENSGPNMHNITPGSTTMLSSLPSAPFHERQARAPIPPRLSPASPRSAVAVAGSGRATASSSAVGAPAPGKADAQLEANKDLCRQRRESGIREQGYVAQTAYTQRNPFRSQNFAEFAANPQYRPPPGFDVYPQMTDTRVYGLEVGRASRGAFMKQRLVDAAHPSTAEERAEMEVLLGETLEKLQAGDWFYKWTRVNHVHQRYVWLNMQRGTLMWSTSPRKSIALNSEVKLSTVRSITPECLQLDGAVRVFYRMNISTHDRCIRLATEIRKKFDVWYRVLLQLTVPNLTYDVPGMWGRPSRSVNVGKWGSTGRWASRYSPLTAIMDHASGAIGPHETYAPGALSSSD</sequence>
<dbReference type="AlphaFoldDB" id="A0A836KJ31"/>
<dbReference type="RefSeq" id="XP_067062354.1">
    <property type="nucleotide sequence ID" value="XM_067207051.1"/>
</dbReference>
<feature type="compositionally biased region" description="Low complexity" evidence="1">
    <location>
        <begin position="187"/>
        <end position="196"/>
    </location>
</feature>
<dbReference type="Pfam" id="PF12814">
    <property type="entry name" value="Mcp5_PH"/>
    <property type="match status" value="1"/>
</dbReference>
<evidence type="ECO:0000256" key="1">
    <source>
        <dbReference type="SAM" id="MobiDB-lite"/>
    </source>
</evidence>
<evidence type="ECO:0000313" key="4">
    <source>
        <dbReference type="Proteomes" id="UP000674143"/>
    </source>
</evidence>
<evidence type="ECO:0000313" key="3">
    <source>
        <dbReference type="EMBL" id="KAG5476121.1"/>
    </source>
</evidence>
<keyword evidence="4" id="KW-1185">Reference proteome</keyword>